<dbReference type="InterPro" id="IPR000719">
    <property type="entry name" value="Prot_kinase_dom"/>
</dbReference>
<evidence type="ECO:0000256" key="4">
    <source>
        <dbReference type="ARBA" id="ARBA00022679"/>
    </source>
</evidence>
<sequence>MGIFCSCSAQKPGTTQDQDPTPGTAGHVSAGSDDFGNSWLSGVSASITTWISQPSSSFTTIWGKNVPESSQFSDATGSGDGTIANGQNSSDTSVRVFTLAQLRAATYNFRSAMLLGKGGFGKVYKGCLKEKLPPSGIKKTFIAVKQLDASSMQGLKEWKAELYFSAKLSHPNLVKILGYCSECGDHMLVYELMRKGSLNYHLFGKRSAPPLSWDIRLKIAIDSARGLAYLHTLEEPIIYRDFKSSNILLDEFYNAKLSDFGLSFWGPLIDSEVSTRIAGTIGYIDPEYLATGHFACEE</sequence>
<feature type="region of interest" description="Disordered" evidence="10">
    <location>
        <begin position="1"/>
        <end position="30"/>
    </location>
</feature>
<evidence type="ECO:0000313" key="12">
    <source>
        <dbReference type="EMBL" id="KAJ6355033.1"/>
    </source>
</evidence>
<keyword evidence="3 9" id="KW-0723">Serine/threonine-protein kinase</keyword>
<keyword evidence="7 8" id="KW-0067">ATP-binding</keyword>
<organism evidence="12 13">
    <name type="scientific">Salix suchowensis</name>
    <dbReference type="NCBI Taxonomy" id="1278906"/>
    <lineage>
        <taxon>Eukaryota</taxon>
        <taxon>Viridiplantae</taxon>
        <taxon>Streptophyta</taxon>
        <taxon>Embryophyta</taxon>
        <taxon>Tracheophyta</taxon>
        <taxon>Spermatophyta</taxon>
        <taxon>Magnoliopsida</taxon>
        <taxon>eudicotyledons</taxon>
        <taxon>Gunneridae</taxon>
        <taxon>Pentapetalae</taxon>
        <taxon>rosids</taxon>
        <taxon>fabids</taxon>
        <taxon>Malpighiales</taxon>
        <taxon>Salicaceae</taxon>
        <taxon>Saliceae</taxon>
        <taxon>Salix</taxon>
    </lineage>
</organism>
<dbReference type="EMBL" id="JAPFFI010000017">
    <property type="protein sequence ID" value="KAJ6355033.1"/>
    <property type="molecule type" value="Genomic_DNA"/>
</dbReference>
<reference evidence="12" key="2">
    <citation type="journal article" date="2023" name="Int. J. Mol. Sci.">
        <title>De Novo Assembly and Annotation of 11 Diverse Shrub Willow (Salix) Genomes Reveals Novel Gene Organization in Sex-Linked Regions.</title>
        <authorList>
            <person name="Hyden B."/>
            <person name="Feng K."/>
            <person name="Yates T.B."/>
            <person name="Jawdy S."/>
            <person name="Cereghino C."/>
            <person name="Smart L.B."/>
            <person name="Muchero W."/>
        </authorList>
    </citation>
    <scope>NUCLEOTIDE SEQUENCE</scope>
    <source>
        <tissue evidence="12">Shoot tip</tissue>
    </source>
</reference>
<dbReference type="PROSITE" id="PS00108">
    <property type="entry name" value="PROTEIN_KINASE_ST"/>
    <property type="match status" value="1"/>
</dbReference>
<name>A0ABQ9ASK7_9ROSI</name>
<keyword evidence="13" id="KW-1185">Reference proteome</keyword>
<evidence type="ECO:0000256" key="1">
    <source>
        <dbReference type="ARBA" id="ARBA00004236"/>
    </source>
</evidence>
<comment type="caution">
    <text evidence="12">The sequence shown here is derived from an EMBL/GenBank/DDBJ whole genome shotgun (WGS) entry which is preliminary data.</text>
</comment>
<dbReference type="InterPro" id="IPR011009">
    <property type="entry name" value="Kinase-like_dom_sf"/>
</dbReference>
<evidence type="ECO:0000256" key="7">
    <source>
        <dbReference type="ARBA" id="ARBA00022840"/>
    </source>
</evidence>
<evidence type="ECO:0000256" key="2">
    <source>
        <dbReference type="ARBA" id="ARBA00022475"/>
    </source>
</evidence>
<keyword evidence="5 8" id="KW-0547">Nucleotide-binding</keyword>
<feature type="binding site" evidence="8">
    <location>
        <position position="145"/>
    </location>
    <ligand>
        <name>ATP</name>
        <dbReference type="ChEBI" id="CHEBI:30616"/>
    </ligand>
</feature>
<keyword evidence="6" id="KW-0418">Kinase</keyword>
<comment type="subcellular location">
    <subcellularLocation>
        <location evidence="1">Cell membrane</location>
    </subcellularLocation>
</comment>
<evidence type="ECO:0000256" key="8">
    <source>
        <dbReference type="PROSITE-ProRule" id="PRU10141"/>
    </source>
</evidence>
<keyword evidence="2" id="KW-1003">Cell membrane</keyword>
<keyword evidence="4" id="KW-0808">Transferase</keyword>
<comment type="similarity">
    <text evidence="9">Belongs to the protein kinase superfamily.</text>
</comment>
<dbReference type="PANTHER" id="PTHR45621">
    <property type="entry name" value="OS01G0588500 PROTEIN-RELATED"/>
    <property type="match status" value="1"/>
</dbReference>
<feature type="compositionally biased region" description="Polar residues" evidence="10">
    <location>
        <begin position="7"/>
        <end position="21"/>
    </location>
</feature>
<proteinExistence type="inferred from homology"/>
<dbReference type="PROSITE" id="PS00107">
    <property type="entry name" value="PROTEIN_KINASE_ATP"/>
    <property type="match status" value="1"/>
</dbReference>
<dbReference type="Proteomes" id="UP001141253">
    <property type="component" value="Chromosome 18"/>
</dbReference>
<keyword evidence="2" id="KW-0472">Membrane</keyword>
<dbReference type="InterPro" id="IPR017441">
    <property type="entry name" value="Protein_kinase_ATP_BS"/>
</dbReference>
<accession>A0ABQ9ASK7</accession>
<evidence type="ECO:0000256" key="5">
    <source>
        <dbReference type="ARBA" id="ARBA00022741"/>
    </source>
</evidence>
<evidence type="ECO:0000256" key="9">
    <source>
        <dbReference type="RuleBase" id="RU000304"/>
    </source>
</evidence>
<evidence type="ECO:0000256" key="6">
    <source>
        <dbReference type="ARBA" id="ARBA00022777"/>
    </source>
</evidence>
<dbReference type="SUPFAM" id="SSF56112">
    <property type="entry name" value="Protein kinase-like (PK-like)"/>
    <property type="match status" value="1"/>
</dbReference>
<dbReference type="PROSITE" id="PS50011">
    <property type="entry name" value="PROTEIN_KINASE_DOM"/>
    <property type="match status" value="1"/>
</dbReference>
<gene>
    <name evidence="12" type="ORF">OIU77_005597</name>
</gene>
<protein>
    <recommendedName>
        <fullName evidence="11">Protein kinase domain-containing protein</fullName>
    </recommendedName>
</protein>
<dbReference type="Gene3D" id="1.10.510.10">
    <property type="entry name" value="Transferase(Phosphotransferase) domain 1"/>
    <property type="match status" value="1"/>
</dbReference>
<evidence type="ECO:0000256" key="3">
    <source>
        <dbReference type="ARBA" id="ARBA00022527"/>
    </source>
</evidence>
<evidence type="ECO:0000313" key="13">
    <source>
        <dbReference type="Proteomes" id="UP001141253"/>
    </source>
</evidence>
<feature type="domain" description="Protein kinase" evidence="11">
    <location>
        <begin position="109"/>
        <end position="298"/>
    </location>
</feature>
<dbReference type="InterPro" id="IPR001245">
    <property type="entry name" value="Ser-Thr/Tyr_kinase_cat_dom"/>
</dbReference>
<dbReference type="Gene3D" id="3.30.200.20">
    <property type="entry name" value="Phosphorylase Kinase, domain 1"/>
    <property type="match status" value="1"/>
</dbReference>
<evidence type="ECO:0000259" key="11">
    <source>
        <dbReference type="PROSITE" id="PS50011"/>
    </source>
</evidence>
<dbReference type="Pfam" id="PF07714">
    <property type="entry name" value="PK_Tyr_Ser-Thr"/>
    <property type="match status" value="1"/>
</dbReference>
<dbReference type="InterPro" id="IPR050823">
    <property type="entry name" value="Plant_Ser_Thr_Prot_Kinase"/>
</dbReference>
<reference evidence="12" key="1">
    <citation type="submission" date="2022-10" db="EMBL/GenBank/DDBJ databases">
        <authorList>
            <person name="Hyden B.L."/>
            <person name="Feng K."/>
            <person name="Yates T."/>
            <person name="Jawdy S."/>
            <person name="Smart L.B."/>
            <person name="Muchero W."/>
        </authorList>
    </citation>
    <scope>NUCLEOTIDE SEQUENCE</scope>
    <source>
        <tissue evidence="12">Shoot tip</tissue>
    </source>
</reference>
<dbReference type="InterPro" id="IPR008271">
    <property type="entry name" value="Ser/Thr_kinase_AS"/>
</dbReference>
<evidence type="ECO:0000256" key="10">
    <source>
        <dbReference type="SAM" id="MobiDB-lite"/>
    </source>
</evidence>